<dbReference type="InterPro" id="IPR041682">
    <property type="entry name" value="AAA_14"/>
</dbReference>
<feature type="domain" description="DUF4143" evidence="2">
    <location>
        <begin position="176"/>
        <end position="334"/>
    </location>
</feature>
<dbReference type="InterPro" id="IPR027417">
    <property type="entry name" value="P-loop_NTPase"/>
</dbReference>
<organism evidence="3 4">
    <name type="scientific">Flavobacterium gawalongense</name>
    <dbReference type="NCBI Taxonomy" id="2594432"/>
    <lineage>
        <taxon>Bacteria</taxon>
        <taxon>Pseudomonadati</taxon>
        <taxon>Bacteroidota</taxon>
        <taxon>Flavobacteriia</taxon>
        <taxon>Flavobacteriales</taxon>
        <taxon>Flavobacteriaceae</taxon>
        <taxon>Flavobacterium</taxon>
    </lineage>
</organism>
<dbReference type="InterPro" id="IPR025420">
    <property type="entry name" value="DUF4143"/>
</dbReference>
<gene>
    <name evidence="3" type="ORF">FNW11_06780</name>
</gene>
<sequence>MVVKREIVNAIRFYRTKYPVIALTGPRQSGKTTLLRELFPEYQYISLESPDLRAFLEDDPKGFFEKYSQYCIFDEAQRAPQLFSYLQTIVDDSKIMGQFILSGSQNFHLMKNITQSLAGRVAIFKLLPFDFTELKSENLLSQDYVAAMLKGFYPAIFDRNIPSKNFYGNYIQTYVERDITELVNIREMRTFRIFLSLCASRAGQLLNLNSLAKECGITQPTAKSWLSALENSYILFLLQPLHDNFDKRVIKSPKLYFYDTGLLCHLLKIKDANQIIGKSYKGNLFENMIVAEYVKQNYHQNLMDEFWFWRDSAGHEVDLIRQDDELLNVIEIKSTTTISQDLFKGMIYFSALAKENVKSKTLVYAGLDNQKRTIANVVSWYDLK</sequence>
<dbReference type="OrthoDB" id="9778168at2"/>
<dbReference type="PANTHER" id="PTHR43566:SF2">
    <property type="entry name" value="DUF4143 DOMAIN-CONTAINING PROTEIN"/>
    <property type="match status" value="1"/>
</dbReference>
<protein>
    <submittedName>
        <fullName evidence="3">ATP-binding protein</fullName>
    </submittedName>
</protein>
<keyword evidence="3" id="KW-0067">ATP-binding</keyword>
<dbReference type="SUPFAM" id="SSF52540">
    <property type="entry name" value="P-loop containing nucleoside triphosphate hydrolases"/>
    <property type="match status" value="1"/>
</dbReference>
<dbReference type="Pfam" id="PF13173">
    <property type="entry name" value="AAA_14"/>
    <property type="match status" value="1"/>
</dbReference>
<feature type="domain" description="AAA" evidence="1">
    <location>
        <begin position="18"/>
        <end position="134"/>
    </location>
</feature>
<name>A0A553BS41_9FLAO</name>
<keyword evidence="3" id="KW-0547">Nucleotide-binding</keyword>
<proteinExistence type="predicted"/>
<dbReference type="EMBL" id="VJZL01000008">
    <property type="protein sequence ID" value="TRX11074.1"/>
    <property type="molecule type" value="Genomic_DNA"/>
</dbReference>
<dbReference type="Pfam" id="PF13635">
    <property type="entry name" value="DUF4143"/>
    <property type="match status" value="1"/>
</dbReference>
<evidence type="ECO:0000259" key="2">
    <source>
        <dbReference type="Pfam" id="PF13635"/>
    </source>
</evidence>
<dbReference type="Proteomes" id="UP000318669">
    <property type="component" value="Unassembled WGS sequence"/>
</dbReference>
<dbReference type="RefSeq" id="WP_144064696.1">
    <property type="nucleotide sequence ID" value="NZ_VJZL01000008.1"/>
</dbReference>
<reference evidence="3 4" key="1">
    <citation type="submission" date="2019-07" db="EMBL/GenBank/DDBJ databases">
        <title>Novel species of Flavobacterium.</title>
        <authorList>
            <person name="Liu Q."/>
            <person name="Xin Y.-H."/>
        </authorList>
    </citation>
    <scope>NUCLEOTIDE SEQUENCE [LARGE SCALE GENOMIC DNA]</scope>
    <source>
        <strain evidence="3 4">GSR22</strain>
    </source>
</reference>
<dbReference type="Gene3D" id="3.40.50.300">
    <property type="entry name" value="P-loop containing nucleotide triphosphate hydrolases"/>
    <property type="match status" value="1"/>
</dbReference>
<evidence type="ECO:0000313" key="4">
    <source>
        <dbReference type="Proteomes" id="UP000318669"/>
    </source>
</evidence>
<dbReference type="GO" id="GO:0005524">
    <property type="term" value="F:ATP binding"/>
    <property type="evidence" value="ECO:0007669"/>
    <property type="project" value="UniProtKB-KW"/>
</dbReference>
<dbReference type="AlphaFoldDB" id="A0A553BS41"/>
<accession>A0A553BS41</accession>
<comment type="caution">
    <text evidence="3">The sequence shown here is derived from an EMBL/GenBank/DDBJ whole genome shotgun (WGS) entry which is preliminary data.</text>
</comment>
<evidence type="ECO:0000313" key="3">
    <source>
        <dbReference type="EMBL" id="TRX11074.1"/>
    </source>
</evidence>
<evidence type="ECO:0000259" key="1">
    <source>
        <dbReference type="Pfam" id="PF13173"/>
    </source>
</evidence>
<dbReference type="PANTHER" id="PTHR43566">
    <property type="entry name" value="CONSERVED PROTEIN"/>
    <property type="match status" value="1"/>
</dbReference>